<feature type="domain" description="Exoribonuclease phosphorolytic" evidence="8">
    <location>
        <begin position="200"/>
        <end position="255"/>
    </location>
</feature>
<dbReference type="Pfam" id="PF01138">
    <property type="entry name" value="RNase_PH"/>
    <property type="match status" value="1"/>
</dbReference>
<dbReference type="AlphaFoldDB" id="A0A813EN58"/>
<dbReference type="GO" id="GO:0005730">
    <property type="term" value="C:nucleolus"/>
    <property type="evidence" value="ECO:0007669"/>
    <property type="project" value="UniProtKB-SubCell"/>
</dbReference>
<evidence type="ECO:0000313" key="10">
    <source>
        <dbReference type="Proteomes" id="UP000654075"/>
    </source>
</evidence>
<evidence type="ECO:0000259" key="7">
    <source>
        <dbReference type="Pfam" id="PF01138"/>
    </source>
</evidence>
<sequence>QPLQRISEAEKRFLLDGISQGMRNDGRGCFDYRRVAFELGPIPSATGSCRLRAGDTELLVTVKCDMGKPSRLRPDEGQFQVTVECSPSVSVALADNYSGDDWGKRLSVMLETLCATDSVVDRKALCLLPGVFAWEVHVDVLVLTSGGNLLDSVSLAFCAALTETVLPKVQVLEAVEEGEEVQLKVDDRPEAGVPFPLKKLPLCVTVAQIQDRFLLDVTSQEELCADAMLCIVVDAKTGDVIGLHKLGRGLFDVASLPAMTERCRATAAALIQQLDRELSLKDQDQDL</sequence>
<evidence type="ECO:0000256" key="4">
    <source>
        <dbReference type="ARBA" id="ARBA00022490"/>
    </source>
</evidence>
<dbReference type="GO" id="GO:0071035">
    <property type="term" value="P:nuclear polyadenylation-dependent rRNA catabolic process"/>
    <property type="evidence" value="ECO:0007669"/>
    <property type="project" value="TreeGrafter"/>
</dbReference>
<feature type="domain" description="Exoribonuclease phosphorolytic" evidence="7">
    <location>
        <begin position="32"/>
        <end position="167"/>
    </location>
</feature>
<comment type="similarity">
    <text evidence="3">Belongs to the RNase PH family.</text>
</comment>
<dbReference type="GO" id="GO:0000177">
    <property type="term" value="C:cytoplasmic exosome (RNase complex)"/>
    <property type="evidence" value="ECO:0007669"/>
    <property type="project" value="TreeGrafter"/>
</dbReference>
<proteinExistence type="inferred from homology"/>
<dbReference type="OMA" id="YNTRIPK"/>
<dbReference type="EMBL" id="CAJNNV010010845">
    <property type="protein sequence ID" value="CAE8599144.1"/>
    <property type="molecule type" value="Genomic_DNA"/>
</dbReference>
<dbReference type="PANTHER" id="PTHR11097">
    <property type="entry name" value="EXOSOME COMPLEX EXONUCLEASE RIBOSOMAL RNA PROCESSING PROTEIN"/>
    <property type="match status" value="1"/>
</dbReference>
<dbReference type="InterPro" id="IPR050590">
    <property type="entry name" value="Exosome_comp_Rrp42_subfam"/>
</dbReference>
<protein>
    <recommendedName>
        <fullName evidence="6">Ribosomal RNA-processing protein 42</fullName>
    </recommendedName>
</protein>
<dbReference type="Gene3D" id="3.30.230.70">
    <property type="entry name" value="GHMP Kinase, N-terminal domain"/>
    <property type="match status" value="1"/>
</dbReference>
<keyword evidence="10" id="KW-1185">Reference proteome</keyword>
<evidence type="ECO:0000259" key="8">
    <source>
        <dbReference type="Pfam" id="PF03725"/>
    </source>
</evidence>
<dbReference type="GO" id="GO:0034475">
    <property type="term" value="P:U4 snRNA 3'-end processing"/>
    <property type="evidence" value="ECO:0007669"/>
    <property type="project" value="TreeGrafter"/>
</dbReference>
<dbReference type="InterPro" id="IPR001247">
    <property type="entry name" value="ExoRNase_PH_dom1"/>
</dbReference>
<dbReference type="GO" id="GO:0016075">
    <property type="term" value="P:rRNA catabolic process"/>
    <property type="evidence" value="ECO:0007669"/>
    <property type="project" value="TreeGrafter"/>
</dbReference>
<dbReference type="GO" id="GO:0000176">
    <property type="term" value="C:nuclear exosome (RNase complex)"/>
    <property type="evidence" value="ECO:0007669"/>
    <property type="project" value="TreeGrafter"/>
</dbReference>
<keyword evidence="4" id="KW-0963">Cytoplasm</keyword>
<dbReference type="PANTHER" id="PTHR11097:SF8">
    <property type="entry name" value="EXOSOME COMPLEX COMPONENT RRP42"/>
    <property type="match status" value="1"/>
</dbReference>
<evidence type="ECO:0000256" key="3">
    <source>
        <dbReference type="ARBA" id="ARBA00006678"/>
    </source>
</evidence>
<dbReference type="InterPro" id="IPR036345">
    <property type="entry name" value="ExoRNase_PH_dom2_sf"/>
</dbReference>
<evidence type="ECO:0000256" key="2">
    <source>
        <dbReference type="ARBA" id="ARBA00004604"/>
    </source>
</evidence>
<accession>A0A813EN58</accession>
<dbReference type="GO" id="GO:0034473">
    <property type="term" value="P:U1 snRNA 3'-end processing"/>
    <property type="evidence" value="ECO:0007669"/>
    <property type="project" value="TreeGrafter"/>
</dbReference>
<feature type="non-terminal residue" evidence="9">
    <location>
        <position position="1"/>
    </location>
</feature>
<evidence type="ECO:0000256" key="5">
    <source>
        <dbReference type="ARBA" id="ARBA00022835"/>
    </source>
</evidence>
<dbReference type="SUPFAM" id="SSF54211">
    <property type="entry name" value="Ribosomal protein S5 domain 2-like"/>
    <property type="match status" value="1"/>
</dbReference>
<dbReference type="GO" id="GO:0071028">
    <property type="term" value="P:nuclear mRNA surveillance"/>
    <property type="evidence" value="ECO:0007669"/>
    <property type="project" value="TreeGrafter"/>
</dbReference>
<keyword evidence="5" id="KW-0271">Exosome</keyword>
<dbReference type="SUPFAM" id="SSF55666">
    <property type="entry name" value="Ribonuclease PH domain 2-like"/>
    <property type="match status" value="1"/>
</dbReference>
<dbReference type="OrthoDB" id="272245at2759"/>
<comment type="subcellular location">
    <subcellularLocation>
        <location evidence="1">Cytoplasm</location>
    </subcellularLocation>
    <subcellularLocation>
        <location evidence="2">Nucleus</location>
        <location evidence="2">Nucleolus</location>
    </subcellularLocation>
</comment>
<comment type="caution">
    <text evidence="9">The sequence shown here is derived from an EMBL/GenBank/DDBJ whole genome shotgun (WGS) entry which is preliminary data.</text>
</comment>
<dbReference type="Proteomes" id="UP000654075">
    <property type="component" value="Unassembled WGS sequence"/>
</dbReference>
<dbReference type="GO" id="GO:0071038">
    <property type="term" value="P:TRAMP-dependent tRNA surveillance pathway"/>
    <property type="evidence" value="ECO:0007669"/>
    <property type="project" value="TreeGrafter"/>
</dbReference>
<reference evidence="9" key="1">
    <citation type="submission" date="2021-02" db="EMBL/GenBank/DDBJ databases">
        <authorList>
            <person name="Dougan E. K."/>
            <person name="Rhodes N."/>
            <person name="Thang M."/>
            <person name="Chan C."/>
        </authorList>
    </citation>
    <scope>NUCLEOTIDE SEQUENCE</scope>
</reference>
<dbReference type="InterPro" id="IPR015847">
    <property type="entry name" value="ExoRNase_PH_dom2"/>
</dbReference>
<gene>
    <name evidence="9" type="ORF">PGLA1383_LOCUS17515</name>
</gene>
<evidence type="ECO:0000256" key="6">
    <source>
        <dbReference type="ARBA" id="ARBA00042523"/>
    </source>
</evidence>
<dbReference type="CDD" id="cd11367">
    <property type="entry name" value="RNase_PH_RRP42"/>
    <property type="match status" value="1"/>
</dbReference>
<dbReference type="InterPro" id="IPR020568">
    <property type="entry name" value="Ribosomal_Su5_D2-typ_SF"/>
</dbReference>
<name>A0A813EN58_POLGL</name>
<dbReference type="GO" id="GO:0000467">
    <property type="term" value="P:exonucleolytic trimming to generate mature 3'-end of 5.8S rRNA from tricistronic rRNA transcript (SSU-rRNA, 5.8S rRNA, LSU-rRNA)"/>
    <property type="evidence" value="ECO:0007669"/>
    <property type="project" value="TreeGrafter"/>
</dbReference>
<organism evidence="9 10">
    <name type="scientific">Polarella glacialis</name>
    <name type="common">Dinoflagellate</name>
    <dbReference type="NCBI Taxonomy" id="89957"/>
    <lineage>
        <taxon>Eukaryota</taxon>
        <taxon>Sar</taxon>
        <taxon>Alveolata</taxon>
        <taxon>Dinophyceae</taxon>
        <taxon>Suessiales</taxon>
        <taxon>Suessiaceae</taxon>
        <taxon>Polarella</taxon>
    </lineage>
</organism>
<dbReference type="Pfam" id="PF03725">
    <property type="entry name" value="RNase_PH_C"/>
    <property type="match status" value="1"/>
</dbReference>
<evidence type="ECO:0000313" key="9">
    <source>
        <dbReference type="EMBL" id="CAE8599144.1"/>
    </source>
</evidence>
<dbReference type="GO" id="GO:0034476">
    <property type="term" value="P:U5 snRNA 3'-end processing"/>
    <property type="evidence" value="ECO:0007669"/>
    <property type="project" value="TreeGrafter"/>
</dbReference>
<evidence type="ECO:0000256" key="1">
    <source>
        <dbReference type="ARBA" id="ARBA00004496"/>
    </source>
</evidence>
<dbReference type="GO" id="GO:0035925">
    <property type="term" value="F:mRNA 3'-UTR AU-rich region binding"/>
    <property type="evidence" value="ECO:0007669"/>
    <property type="project" value="TreeGrafter"/>
</dbReference>
<dbReference type="InterPro" id="IPR027408">
    <property type="entry name" value="PNPase/RNase_PH_dom_sf"/>
</dbReference>